<evidence type="ECO:0000313" key="1">
    <source>
        <dbReference type="EMBL" id="JAH95668.1"/>
    </source>
</evidence>
<organism evidence="1">
    <name type="scientific">Anguilla anguilla</name>
    <name type="common">European freshwater eel</name>
    <name type="synonym">Muraena anguilla</name>
    <dbReference type="NCBI Taxonomy" id="7936"/>
    <lineage>
        <taxon>Eukaryota</taxon>
        <taxon>Metazoa</taxon>
        <taxon>Chordata</taxon>
        <taxon>Craniata</taxon>
        <taxon>Vertebrata</taxon>
        <taxon>Euteleostomi</taxon>
        <taxon>Actinopterygii</taxon>
        <taxon>Neopterygii</taxon>
        <taxon>Teleostei</taxon>
        <taxon>Anguilliformes</taxon>
        <taxon>Anguillidae</taxon>
        <taxon>Anguilla</taxon>
    </lineage>
</organism>
<dbReference type="EMBL" id="GBXM01012909">
    <property type="protein sequence ID" value="JAH95668.1"/>
    <property type="molecule type" value="Transcribed_RNA"/>
</dbReference>
<reference evidence="1" key="2">
    <citation type="journal article" date="2015" name="Fish Shellfish Immunol.">
        <title>Early steps in the European eel (Anguilla anguilla)-Vibrio vulnificus interaction in the gills: Role of the RtxA13 toxin.</title>
        <authorList>
            <person name="Callol A."/>
            <person name="Pajuelo D."/>
            <person name="Ebbesson L."/>
            <person name="Teles M."/>
            <person name="MacKenzie S."/>
            <person name="Amaro C."/>
        </authorList>
    </citation>
    <scope>NUCLEOTIDE SEQUENCE</scope>
</reference>
<proteinExistence type="predicted"/>
<accession>A0A0E9X1T5</accession>
<dbReference type="AlphaFoldDB" id="A0A0E9X1T5"/>
<sequence length="67" mass="7646">MKSRSNVTKEKFWNFLTGLWGKTSPSVLTSVGKQKESNGKYEGYDFSTPLLCIWCSLTNCFMHITAF</sequence>
<name>A0A0E9X1T5_ANGAN</name>
<protein>
    <submittedName>
        <fullName evidence="1">Uncharacterized protein</fullName>
    </submittedName>
</protein>
<reference evidence="1" key="1">
    <citation type="submission" date="2014-11" db="EMBL/GenBank/DDBJ databases">
        <authorList>
            <person name="Amaro Gonzalez C."/>
        </authorList>
    </citation>
    <scope>NUCLEOTIDE SEQUENCE</scope>
</reference>